<keyword evidence="3" id="KW-1185">Reference proteome</keyword>
<evidence type="ECO:0000313" key="2">
    <source>
        <dbReference type="EMBL" id="VDI81059.1"/>
    </source>
</evidence>
<dbReference type="OrthoDB" id="2142040at2759"/>
<reference evidence="2" key="1">
    <citation type="submission" date="2018-11" db="EMBL/GenBank/DDBJ databases">
        <authorList>
            <person name="Alioto T."/>
            <person name="Alioto T."/>
        </authorList>
    </citation>
    <scope>NUCLEOTIDE SEQUENCE</scope>
</reference>
<feature type="domain" description="Farnesoic acid O-methyl transferase" evidence="1">
    <location>
        <begin position="20"/>
        <end position="143"/>
    </location>
</feature>
<dbReference type="AlphaFoldDB" id="A0A8B6HJS5"/>
<evidence type="ECO:0000313" key="3">
    <source>
        <dbReference type="Proteomes" id="UP000596742"/>
    </source>
</evidence>
<dbReference type="EMBL" id="UYJE01010228">
    <property type="protein sequence ID" value="VDI81059.1"/>
    <property type="molecule type" value="Genomic_DNA"/>
</dbReference>
<name>A0A8B6HJS5_MYTGA</name>
<accession>A0A8B6HJS5</accession>
<proteinExistence type="predicted"/>
<dbReference type="InterPro" id="IPR022041">
    <property type="entry name" value="Methyltransf_FA"/>
</dbReference>
<comment type="caution">
    <text evidence="2">The sequence shown here is derived from an EMBL/GenBank/DDBJ whole genome shotgun (WGS) entry which is preliminary data.</text>
</comment>
<sequence>MNQPFSYSVLNKQPISTSEQSSLVLSVTACEHARIIFAENVTFRPSFEAIIRRLSTKSRIRKCSEFSCSDYNQMDWVEENDTLSCEEFRTFWLSWNGSVTIGKGYVIGLYPFITSNKSQTFNIQFIGLLTESGSSDSWTFDKETNPSITTVPATRNIYTEIENITETTTSIATFPVMQTISLETTHHTSAGTSSTKEAVIHEISMQTKYYTETITNRITLSSTQIISLATANYTATSKTTTTVSPTEAIPRETTVLTNTGIMATEPCICSCAKVTKGNPFAYLVGLNLSKTELVEELREHMESLTRHIKINAQNTSFAFGKKDFSNRQKSIC</sequence>
<dbReference type="Proteomes" id="UP000596742">
    <property type="component" value="Unassembled WGS sequence"/>
</dbReference>
<evidence type="ECO:0000259" key="1">
    <source>
        <dbReference type="Pfam" id="PF12248"/>
    </source>
</evidence>
<organism evidence="2 3">
    <name type="scientific">Mytilus galloprovincialis</name>
    <name type="common">Mediterranean mussel</name>
    <dbReference type="NCBI Taxonomy" id="29158"/>
    <lineage>
        <taxon>Eukaryota</taxon>
        <taxon>Metazoa</taxon>
        <taxon>Spiralia</taxon>
        <taxon>Lophotrochozoa</taxon>
        <taxon>Mollusca</taxon>
        <taxon>Bivalvia</taxon>
        <taxon>Autobranchia</taxon>
        <taxon>Pteriomorphia</taxon>
        <taxon>Mytilida</taxon>
        <taxon>Mytiloidea</taxon>
        <taxon>Mytilidae</taxon>
        <taxon>Mytilinae</taxon>
        <taxon>Mytilus</taxon>
    </lineage>
</organism>
<dbReference type="Pfam" id="PF12248">
    <property type="entry name" value="Methyltransf_FA"/>
    <property type="match status" value="1"/>
</dbReference>
<gene>
    <name evidence="2" type="ORF">MGAL_10B078581</name>
</gene>
<protein>
    <recommendedName>
        <fullName evidence="1">Farnesoic acid O-methyl transferase domain-containing protein</fullName>
    </recommendedName>
</protein>